<gene>
    <name evidence="2" type="ORF">L2X98_31420</name>
</gene>
<feature type="region of interest" description="Disordered" evidence="1">
    <location>
        <begin position="18"/>
        <end position="44"/>
    </location>
</feature>
<keyword evidence="3" id="KW-1185">Reference proteome</keyword>
<reference evidence="2" key="1">
    <citation type="submission" date="2022-01" db="EMBL/GenBank/DDBJ databases">
        <title>Microbacterium eymi and Microbacterium rhizovicinus sp. nov., isolated from the rhizospheric soil of Elymus tsukushiensis, a plant native to the Dokdo Islands, Republic of Korea.</title>
        <authorList>
            <person name="Hwang Y.J."/>
        </authorList>
    </citation>
    <scope>NUCLEOTIDE SEQUENCE</scope>
    <source>
        <strain evidence="2">KUDC0405</strain>
    </source>
</reference>
<dbReference type="EMBL" id="CP091139">
    <property type="protein sequence ID" value="UUT34909.1"/>
    <property type="molecule type" value="Genomic_DNA"/>
</dbReference>
<evidence type="ECO:0000313" key="3">
    <source>
        <dbReference type="Proteomes" id="UP001054811"/>
    </source>
</evidence>
<evidence type="ECO:0000313" key="2">
    <source>
        <dbReference type="EMBL" id="UUT34909.1"/>
    </source>
</evidence>
<dbReference type="Proteomes" id="UP001054811">
    <property type="component" value="Chromosome"/>
</dbReference>
<evidence type="ECO:0000256" key="1">
    <source>
        <dbReference type="SAM" id="MobiDB-lite"/>
    </source>
</evidence>
<protein>
    <submittedName>
        <fullName evidence="2">Uncharacterized protein</fullName>
    </submittedName>
</protein>
<proteinExistence type="predicted"/>
<feature type="compositionally biased region" description="Basic and acidic residues" evidence="1">
    <location>
        <begin position="23"/>
        <end position="44"/>
    </location>
</feature>
<accession>A0ABY5NI89</accession>
<dbReference type="RefSeq" id="WP_259611444.1">
    <property type="nucleotide sequence ID" value="NZ_CP091139.2"/>
</dbReference>
<name>A0ABY5NI89_9MICO</name>
<sequence>MSVATISVSGCKHGVIQRCGHYRGGDEQRRHREIGPRKADESPP</sequence>
<organism evidence="2 3">
    <name type="scientific">Microbacterium elymi</name>
    <dbReference type="NCBI Taxonomy" id="2909587"/>
    <lineage>
        <taxon>Bacteria</taxon>
        <taxon>Bacillati</taxon>
        <taxon>Actinomycetota</taxon>
        <taxon>Actinomycetes</taxon>
        <taxon>Micrococcales</taxon>
        <taxon>Microbacteriaceae</taxon>
        <taxon>Microbacterium</taxon>
    </lineage>
</organism>